<keyword evidence="3 5" id="KW-0808">Transferase</keyword>
<evidence type="ECO:0000256" key="4">
    <source>
        <dbReference type="ARBA" id="ARBA00022691"/>
    </source>
</evidence>
<evidence type="ECO:0000256" key="2">
    <source>
        <dbReference type="ARBA" id="ARBA00022603"/>
    </source>
</evidence>
<dbReference type="SUPFAM" id="SSF53335">
    <property type="entry name" value="S-adenosyl-L-methionine-dependent methyltransferases"/>
    <property type="match status" value="1"/>
</dbReference>
<sequence length="261" mass="28687">MSEEQLPESKLGTKQHWDDVYQREISTFDDIGEEGEVWFGTQSAKKMLTWTIQNLPPSLDPPPRILDLGTGNGYNLFLLSSKRGKYPGAVLKGVDYSQGSVDLARLIRDKRASGEVESSDEDDSDDDEQDNESGWTDSTADISFDAADILRGDPIDGGPWDLVTDKGTYDAIALSSDPIPPTNLSPAELYPIQVSKLVKPGGYFLITSCNFTEEEIKKRFTKSTLGFSYHSRVNHPTFTFGGSKGSTVCTVAFQKTASHAE</sequence>
<dbReference type="Pfam" id="PF13847">
    <property type="entry name" value="Methyltransf_31"/>
    <property type="match status" value="1"/>
</dbReference>
<evidence type="ECO:0000313" key="8">
    <source>
        <dbReference type="EMBL" id="CDZ96840.1"/>
    </source>
</evidence>
<dbReference type="InterPro" id="IPR026635">
    <property type="entry name" value="Efm4/METTL10"/>
</dbReference>
<keyword evidence="1 5" id="KW-0963">Cytoplasm</keyword>
<evidence type="ECO:0000259" key="7">
    <source>
        <dbReference type="Pfam" id="PF13847"/>
    </source>
</evidence>
<dbReference type="GO" id="GO:0016192">
    <property type="term" value="P:vesicle-mediated transport"/>
    <property type="evidence" value="ECO:0007669"/>
    <property type="project" value="UniProtKB-UniRule"/>
</dbReference>
<dbReference type="PANTHER" id="PTHR12843">
    <property type="entry name" value="PROTEIN-LYSINE N-METHYLTRANSFERASE METTL10"/>
    <property type="match status" value="1"/>
</dbReference>
<feature type="region of interest" description="Disordered" evidence="6">
    <location>
        <begin position="111"/>
        <end position="138"/>
    </location>
</feature>
<reference evidence="8" key="1">
    <citation type="submission" date="2014-08" db="EMBL/GenBank/DDBJ databases">
        <authorList>
            <person name="Sharma Rahul"/>
            <person name="Thines Marco"/>
        </authorList>
    </citation>
    <scope>NUCLEOTIDE SEQUENCE</scope>
</reference>
<dbReference type="AlphaFoldDB" id="A0A0F7SF88"/>
<organism evidence="8">
    <name type="scientific">Phaffia rhodozyma</name>
    <name type="common">Yeast</name>
    <name type="synonym">Xanthophyllomyces dendrorhous</name>
    <dbReference type="NCBI Taxonomy" id="264483"/>
    <lineage>
        <taxon>Eukaryota</taxon>
        <taxon>Fungi</taxon>
        <taxon>Dikarya</taxon>
        <taxon>Basidiomycota</taxon>
        <taxon>Agaricomycotina</taxon>
        <taxon>Tremellomycetes</taxon>
        <taxon>Cystofilobasidiales</taxon>
        <taxon>Mrakiaceae</taxon>
        <taxon>Phaffia</taxon>
    </lineage>
</organism>
<gene>
    <name evidence="5" type="primary">EFM4</name>
</gene>
<dbReference type="EMBL" id="LN483167">
    <property type="protein sequence ID" value="CDZ96840.1"/>
    <property type="molecule type" value="Genomic_DNA"/>
</dbReference>
<dbReference type="Gene3D" id="3.40.50.150">
    <property type="entry name" value="Vaccinia Virus protein VP39"/>
    <property type="match status" value="1"/>
</dbReference>
<keyword evidence="5" id="KW-0813">Transport</keyword>
<keyword evidence="4 5" id="KW-0949">S-adenosyl-L-methionine</keyword>
<evidence type="ECO:0000256" key="5">
    <source>
        <dbReference type="HAMAP-Rule" id="MF_03188"/>
    </source>
</evidence>
<evidence type="ECO:0000256" key="1">
    <source>
        <dbReference type="ARBA" id="ARBA00022490"/>
    </source>
</evidence>
<protein>
    <recommendedName>
        <fullName evidence="5">Protein-lysine N-methyltransferase EFM4</fullName>
        <ecNumber evidence="5">2.1.1.-</ecNumber>
    </recommendedName>
    <alternativeName>
        <fullName evidence="5">Elongation factor methyltransferase 4</fullName>
    </alternativeName>
</protein>
<comment type="similarity">
    <text evidence="5">Belongs to the class I-like SAM-binding methyltransferase superfamily. EFM4 family.</text>
</comment>
<proteinExistence type="inferred from homology"/>
<comment type="function">
    <text evidence="5">S-adenosyl-L-methionine-dependent protein-lysine N-methyltransferase that mono- and dimethylates elongation factor 1-alpha at 'Lys-316'. May play a role in intracellular transport.</text>
</comment>
<evidence type="ECO:0000256" key="3">
    <source>
        <dbReference type="ARBA" id="ARBA00022679"/>
    </source>
</evidence>
<dbReference type="PANTHER" id="PTHR12843:SF5">
    <property type="entry name" value="EEF1A LYSINE METHYLTRANSFERASE 2"/>
    <property type="match status" value="1"/>
</dbReference>
<feature type="domain" description="Methyltransferase" evidence="7">
    <location>
        <begin position="64"/>
        <end position="222"/>
    </location>
</feature>
<name>A0A0F7SF88_PHARH</name>
<dbReference type="HAMAP" id="MF_03188">
    <property type="entry name" value="Methyltr_EFM4"/>
    <property type="match status" value="1"/>
</dbReference>
<dbReference type="GO" id="GO:0016279">
    <property type="term" value="F:protein-lysine N-methyltransferase activity"/>
    <property type="evidence" value="ECO:0007669"/>
    <property type="project" value="UniProtKB-UniRule"/>
</dbReference>
<dbReference type="GO" id="GO:0032259">
    <property type="term" value="P:methylation"/>
    <property type="evidence" value="ECO:0007669"/>
    <property type="project" value="UniProtKB-KW"/>
</dbReference>
<evidence type="ECO:0000256" key="6">
    <source>
        <dbReference type="SAM" id="MobiDB-lite"/>
    </source>
</evidence>
<comment type="subcellular location">
    <subcellularLocation>
        <location evidence="5">Cytoplasm</location>
    </subcellularLocation>
</comment>
<dbReference type="GO" id="GO:0005737">
    <property type="term" value="C:cytoplasm"/>
    <property type="evidence" value="ECO:0007669"/>
    <property type="project" value="UniProtKB-SubCell"/>
</dbReference>
<dbReference type="InterPro" id="IPR025714">
    <property type="entry name" value="Methyltranfer_dom"/>
</dbReference>
<dbReference type="CDD" id="cd02440">
    <property type="entry name" value="AdoMet_MTases"/>
    <property type="match status" value="1"/>
</dbReference>
<dbReference type="EC" id="2.1.1.-" evidence="5"/>
<feature type="compositionally biased region" description="Acidic residues" evidence="6">
    <location>
        <begin position="117"/>
        <end position="131"/>
    </location>
</feature>
<accession>A0A0F7SF88</accession>
<dbReference type="InterPro" id="IPR029063">
    <property type="entry name" value="SAM-dependent_MTases_sf"/>
</dbReference>
<keyword evidence="2 5" id="KW-0489">Methyltransferase</keyword>